<name>A0ABW2H2Y5_9ACTN</name>
<keyword evidence="3 9" id="KW-0812">Transmembrane</keyword>
<sequence>MIDRRTRRGRATALLILVFVPAILLGLPRPAYAHANLTSTDPAEGAVLQTAPDRILFTFDEAVRGVPGGVQVFGPQGEPVAATPTVEGRELAVVLTAPLGNGTTVITWRVVSDDGHPISGALTFSVGAPSPVTTPPPSDQNSIPEVPWTLTLVRVVGYAGLLLATGLVVFAALFLPADGVDRPRRRLAALARTAAAVAATAWLATLPITVIYLLGGGPALLGEAATWSSLPPTEYAVAATVVGGLALAVALLGPASASRRRRLTAAAAAALAVTAPALVGHTRAASPELLVIGADALHLLAGGIWLGGLAGLALTLPALSGHGTAAAETLARFSTAAGGVLAALVATGSLLAWRILGSWTGLVDTGYGRLVLAKIALVLAAVAIAAWNRWSLLPRLQRAANRTGRQTHSLPVVRATVIEGAILAVVLIVTGFLVDTSPEGGTRPASASAQANPDSHTTTLGDITVRASLTPLTRGSNTITLRLSTAAGEPTEGVAPPVVRLTSDGAALGDIPLTQVSAGFYTAQVMLPVAATWRMQVSLRVSQFANPVGELEFVVGG</sequence>
<feature type="transmembrane region" description="Helical" evidence="9">
    <location>
        <begin position="189"/>
        <end position="215"/>
    </location>
</feature>
<keyword evidence="5" id="KW-0732">Signal</keyword>
<keyword evidence="2" id="KW-1003">Cell membrane</keyword>
<keyword evidence="13" id="KW-1185">Reference proteome</keyword>
<dbReference type="RefSeq" id="WP_376808532.1">
    <property type="nucleotide sequence ID" value="NZ_JBHTAC010000028.1"/>
</dbReference>
<dbReference type="InterPro" id="IPR007348">
    <property type="entry name" value="CopC_dom"/>
</dbReference>
<evidence type="ECO:0000256" key="4">
    <source>
        <dbReference type="ARBA" id="ARBA00022723"/>
    </source>
</evidence>
<dbReference type="InterPro" id="IPR014755">
    <property type="entry name" value="Cu-Rt/internalin_Ig-like"/>
</dbReference>
<evidence type="ECO:0000256" key="7">
    <source>
        <dbReference type="ARBA" id="ARBA00023008"/>
    </source>
</evidence>
<evidence type="ECO:0000256" key="2">
    <source>
        <dbReference type="ARBA" id="ARBA00022475"/>
    </source>
</evidence>
<evidence type="ECO:0000256" key="9">
    <source>
        <dbReference type="SAM" id="Phobius"/>
    </source>
</evidence>
<keyword evidence="8 9" id="KW-0472">Membrane</keyword>
<feature type="domain" description="CopC" evidence="10">
    <location>
        <begin position="34"/>
        <end position="126"/>
    </location>
</feature>
<evidence type="ECO:0000259" key="11">
    <source>
        <dbReference type="Pfam" id="PF05425"/>
    </source>
</evidence>
<dbReference type="PANTHER" id="PTHR34820:SF4">
    <property type="entry name" value="INNER MEMBRANE PROTEIN YEBZ"/>
    <property type="match status" value="1"/>
</dbReference>
<evidence type="ECO:0000313" key="12">
    <source>
        <dbReference type="EMBL" id="MFC7245619.1"/>
    </source>
</evidence>
<proteinExistence type="predicted"/>
<organism evidence="12 13">
    <name type="scientific">Catellatospora aurea</name>
    <dbReference type="NCBI Taxonomy" id="1337874"/>
    <lineage>
        <taxon>Bacteria</taxon>
        <taxon>Bacillati</taxon>
        <taxon>Actinomycetota</taxon>
        <taxon>Actinomycetes</taxon>
        <taxon>Micromonosporales</taxon>
        <taxon>Micromonosporaceae</taxon>
        <taxon>Catellatospora</taxon>
    </lineage>
</organism>
<evidence type="ECO:0000259" key="10">
    <source>
        <dbReference type="Pfam" id="PF04234"/>
    </source>
</evidence>
<dbReference type="InterPro" id="IPR032694">
    <property type="entry name" value="CopC/D"/>
</dbReference>
<evidence type="ECO:0000256" key="6">
    <source>
        <dbReference type="ARBA" id="ARBA00022989"/>
    </source>
</evidence>
<comment type="caution">
    <text evidence="12">The sequence shown here is derived from an EMBL/GenBank/DDBJ whole genome shotgun (WGS) entry which is preliminary data.</text>
</comment>
<feature type="transmembrane region" description="Helical" evidence="9">
    <location>
        <begin position="367"/>
        <end position="390"/>
    </location>
</feature>
<keyword evidence="7" id="KW-0186">Copper</keyword>
<dbReference type="Proteomes" id="UP001596392">
    <property type="component" value="Unassembled WGS sequence"/>
</dbReference>
<comment type="subcellular location">
    <subcellularLocation>
        <location evidence="1">Cell membrane</location>
        <topology evidence="1">Multi-pass membrane protein</topology>
    </subcellularLocation>
</comment>
<dbReference type="InterPro" id="IPR008457">
    <property type="entry name" value="Cu-R_CopD_dom"/>
</dbReference>
<protein>
    <submittedName>
        <fullName evidence="12">Copper resistance CopC/CopD family protein</fullName>
    </submittedName>
</protein>
<dbReference type="PANTHER" id="PTHR34820">
    <property type="entry name" value="INNER MEMBRANE PROTEIN YEBZ"/>
    <property type="match status" value="1"/>
</dbReference>
<dbReference type="SUPFAM" id="SSF81296">
    <property type="entry name" value="E set domains"/>
    <property type="match status" value="1"/>
</dbReference>
<feature type="transmembrane region" description="Helical" evidence="9">
    <location>
        <begin position="331"/>
        <end position="355"/>
    </location>
</feature>
<evidence type="ECO:0000256" key="1">
    <source>
        <dbReference type="ARBA" id="ARBA00004651"/>
    </source>
</evidence>
<dbReference type="Pfam" id="PF04234">
    <property type="entry name" value="CopC"/>
    <property type="match status" value="1"/>
</dbReference>
<feature type="transmembrane region" description="Helical" evidence="9">
    <location>
        <begin position="235"/>
        <end position="253"/>
    </location>
</feature>
<evidence type="ECO:0000256" key="5">
    <source>
        <dbReference type="ARBA" id="ARBA00022729"/>
    </source>
</evidence>
<dbReference type="Pfam" id="PF05425">
    <property type="entry name" value="CopD"/>
    <property type="match status" value="1"/>
</dbReference>
<keyword evidence="6 9" id="KW-1133">Transmembrane helix</keyword>
<dbReference type="InterPro" id="IPR014756">
    <property type="entry name" value="Ig_E-set"/>
</dbReference>
<accession>A0ABW2H2Y5</accession>
<feature type="domain" description="Copper resistance protein D" evidence="11">
    <location>
        <begin position="328"/>
        <end position="433"/>
    </location>
</feature>
<dbReference type="Gene3D" id="2.60.40.1220">
    <property type="match status" value="1"/>
</dbReference>
<dbReference type="EMBL" id="JBHTAC010000028">
    <property type="protein sequence ID" value="MFC7245619.1"/>
    <property type="molecule type" value="Genomic_DNA"/>
</dbReference>
<feature type="transmembrane region" description="Helical" evidence="9">
    <location>
        <begin position="296"/>
        <end position="319"/>
    </location>
</feature>
<gene>
    <name evidence="12" type="ORF">ACFQO7_24360</name>
</gene>
<feature type="transmembrane region" description="Helical" evidence="9">
    <location>
        <begin position="411"/>
        <end position="434"/>
    </location>
</feature>
<evidence type="ECO:0000256" key="8">
    <source>
        <dbReference type="ARBA" id="ARBA00023136"/>
    </source>
</evidence>
<reference evidence="13" key="1">
    <citation type="journal article" date="2019" name="Int. J. Syst. Evol. Microbiol.">
        <title>The Global Catalogue of Microorganisms (GCM) 10K type strain sequencing project: providing services to taxonomists for standard genome sequencing and annotation.</title>
        <authorList>
            <consortium name="The Broad Institute Genomics Platform"/>
            <consortium name="The Broad Institute Genome Sequencing Center for Infectious Disease"/>
            <person name="Wu L."/>
            <person name="Ma J."/>
        </authorList>
    </citation>
    <scope>NUCLEOTIDE SEQUENCE [LARGE SCALE GENOMIC DNA]</scope>
    <source>
        <strain evidence="13">CGMCC 1.9106</strain>
    </source>
</reference>
<evidence type="ECO:0000313" key="13">
    <source>
        <dbReference type="Proteomes" id="UP001596392"/>
    </source>
</evidence>
<evidence type="ECO:0000256" key="3">
    <source>
        <dbReference type="ARBA" id="ARBA00022692"/>
    </source>
</evidence>
<feature type="transmembrane region" description="Helical" evidence="9">
    <location>
        <begin position="155"/>
        <end position="177"/>
    </location>
</feature>
<feature type="transmembrane region" description="Helical" evidence="9">
    <location>
        <begin position="265"/>
        <end position="284"/>
    </location>
</feature>
<keyword evidence="4" id="KW-0479">Metal-binding</keyword>